<dbReference type="OrthoDB" id="5379420at2759"/>
<dbReference type="Proteomes" id="UP000186583">
    <property type="component" value="Unassembled WGS sequence"/>
</dbReference>
<sequence length="362" mass="41623">MFRFTTTPIRQGGHLLRSVVQPVTRITAPPSVVSRRTYAIKGKKKLAPSPIAKAARNRPRRDVVFETRPFPYFRSRHKELEIKHVTAKEAYDIYINYMKALAVPNKAADWQQQFVKDNNTTPAGVYEVATFVSHFPNIAGDEYHLQCMMMNTAAEMKYEIAALSLGRQLYKAKSKQNYFNFEQPRWQKARAICLRLIKEGRNANALVLNGLMHLERKTDRDDYLALEAFHQAEALAKDSGFFDWLASCLEGQGEAYLRLGEKNKAIDVFTRLAARDFPQGYWRLAQVLPNDPSYLELLSKAAASGIFDAFEPLMKEHDKLRQRSLDMGNADEALYHEREAAEWGRLFKANKEYDIQKETNYA</sequence>
<dbReference type="EMBL" id="MPGH01000014">
    <property type="protein sequence ID" value="OLN96806.1"/>
    <property type="molecule type" value="Genomic_DNA"/>
</dbReference>
<gene>
    <name evidence="1" type="ORF">CCHL11_02265</name>
</gene>
<name>A0A1Q8S614_9PEZI</name>
<dbReference type="STRING" id="708187.A0A1Q8S614"/>
<dbReference type="InterPro" id="IPR011990">
    <property type="entry name" value="TPR-like_helical_dom_sf"/>
</dbReference>
<dbReference type="SUPFAM" id="SSF48452">
    <property type="entry name" value="TPR-like"/>
    <property type="match status" value="1"/>
</dbReference>
<protein>
    <submittedName>
        <fullName evidence="1">Uncharacterized protein</fullName>
    </submittedName>
</protein>
<dbReference type="Gene3D" id="1.25.40.10">
    <property type="entry name" value="Tetratricopeptide repeat domain"/>
    <property type="match status" value="1"/>
</dbReference>
<organism evidence="1 2">
    <name type="scientific">Colletotrichum chlorophyti</name>
    <dbReference type="NCBI Taxonomy" id="708187"/>
    <lineage>
        <taxon>Eukaryota</taxon>
        <taxon>Fungi</taxon>
        <taxon>Dikarya</taxon>
        <taxon>Ascomycota</taxon>
        <taxon>Pezizomycotina</taxon>
        <taxon>Sordariomycetes</taxon>
        <taxon>Hypocreomycetidae</taxon>
        <taxon>Glomerellales</taxon>
        <taxon>Glomerellaceae</taxon>
        <taxon>Colletotrichum</taxon>
    </lineage>
</organism>
<evidence type="ECO:0000313" key="2">
    <source>
        <dbReference type="Proteomes" id="UP000186583"/>
    </source>
</evidence>
<proteinExistence type="predicted"/>
<keyword evidence="2" id="KW-1185">Reference proteome</keyword>
<comment type="caution">
    <text evidence="1">The sequence shown here is derived from an EMBL/GenBank/DDBJ whole genome shotgun (WGS) entry which is preliminary data.</text>
</comment>
<evidence type="ECO:0000313" key="1">
    <source>
        <dbReference type="EMBL" id="OLN96806.1"/>
    </source>
</evidence>
<reference evidence="1 2" key="1">
    <citation type="submission" date="2016-11" db="EMBL/GenBank/DDBJ databases">
        <title>Draft Genome Assembly of Colletotrichum chlorophyti a pathogen of herbaceous plants.</title>
        <authorList>
            <person name="Gan P."/>
            <person name="Narusaka M."/>
            <person name="Tsushima A."/>
            <person name="Narusaka Y."/>
            <person name="Takano Y."/>
            <person name="Shirasu K."/>
        </authorList>
    </citation>
    <scope>NUCLEOTIDE SEQUENCE [LARGE SCALE GENOMIC DNA]</scope>
    <source>
        <strain evidence="1 2">NTL11</strain>
    </source>
</reference>
<accession>A0A1Q8S614</accession>
<dbReference type="AlphaFoldDB" id="A0A1Q8S614"/>